<keyword evidence="2" id="KW-0812">Transmembrane</keyword>
<name>A0A9X4ARM2_9BACT</name>
<evidence type="ECO:0000256" key="2">
    <source>
        <dbReference type="SAM" id="Phobius"/>
    </source>
</evidence>
<feature type="region of interest" description="Disordered" evidence="1">
    <location>
        <begin position="134"/>
        <end position="154"/>
    </location>
</feature>
<evidence type="ECO:0000256" key="1">
    <source>
        <dbReference type="SAM" id="MobiDB-lite"/>
    </source>
</evidence>
<feature type="transmembrane region" description="Helical" evidence="2">
    <location>
        <begin position="493"/>
        <end position="518"/>
    </location>
</feature>
<keyword evidence="2" id="KW-1133">Transmembrane helix</keyword>
<dbReference type="RefSeq" id="WP_272420675.1">
    <property type="nucleotide sequence ID" value="NZ_JAGTJJ010000007.1"/>
</dbReference>
<keyword evidence="4" id="KW-1185">Reference proteome</keyword>
<reference evidence="3 4" key="1">
    <citation type="submission" date="2021-04" db="EMBL/GenBank/DDBJ databases">
        <title>Genome analysis of Polyangium sp.</title>
        <authorList>
            <person name="Li Y."/>
            <person name="Wang J."/>
        </authorList>
    </citation>
    <scope>NUCLEOTIDE SEQUENCE [LARGE SCALE GENOMIC DNA]</scope>
    <source>
        <strain evidence="3 4">SDU14</strain>
    </source>
</reference>
<comment type="caution">
    <text evidence="3">The sequence shown here is derived from an EMBL/GenBank/DDBJ whole genome shotgun (WGS) entry which is preliminary data.</text>
</comment>
<proteinExistence type="predicted"/>
<protein>
    <submittedName>
        <fullName evidence="3">Uncharacterized protein</fullName>
    </submittedName>
</protein>
<dbReference type="AlphaFoldDB" id="A0A9X4ARM2"/>
<evidence type="ECO:0000313" key="4">
    <source>
        <dbReference type="Proteomes" id="UP001151081"/>
    </source>
</evidence>
<keyword evidence="2" id="KW-0472">Membrane</keyword>
<accession>A0A9X4ARM2</accession>
<evidence type="ECO:0000313" key="3">
    <source>
        <dbReference type="EMBL" id="MDC3982234.1"/>
    </source>
</evidence>
<gene>
    <name evidence="3" type="ORF">KEG57_17070</name>
</gene>
<sequence>MVAHPVSLRGLGFDGRTGDPLPAEGGRPVLVERTDDDFVVALLAELATAEGRKAIAKATRSAGEPVTSLSLLQPVHRSFYLAVFEVVCEVFGEPRLDPKQIDSAGLVLRRVNKSGAREGWMRKNGQAVGWVELGPEELDRDPDPARRKSPHAAGNAEIEARLASTLGAPDPLEEATTLLFVAPPNVCAAVGKTILYGLVPLASSEFARTNLAPPKYDEGEIRDMLSPYFVVSPSAPSLRGLAGKTFTRKWREELAEDKTFLAEAGGDKALAETLRNTAVATLERFVIMLRGLSAVFDAFENPSMKKALDGVLLPYKGEAKGRPAGKTLADAAEVFVHDKRNQSFVMPASWPAITQAQAATIAAAASLASQKRVAAIAPRRGRFDDIDATYEIQAFVRVKRDDGCPPKLSFCAAPSRGFRVAPWYENGNLPPIQVALPPIDKDNIKKFLPNVAFRVPKNIFDMLAKNKPEDFLDGKAKEGGGGIDWICGFNIPIITLCAFLVLNIFIGLFNIVFFWIAFIKICIPVPKSLTQGLPKGMTS</sequence>
<dbReference type="Proteomes" id="UP001151081">
    <property type="component" value="Unassembled WGS sequence"/>
</dbReference>
<organism evidence="3 4">
    <name type="scientific">Polyangium jinanense</name>
    <dbReference type="NCBI Taxonomy" id="2829994"/>
    <lineage>
        <taxon>Bacteria</taxon>
        <taxon>Pseudomonadati</taxon>
        <taxon>Myxococcota</taxon>
        <taxon>Polyangia</taxon>
        <taxon>Polyangiales</taxon>
        <taxon>Polyangiaceae</taxon>
        <taxon>Polyangium</taxon>
    </lineage>
</organism>
<dbReference type="EMBL" id="JAGTJJ010000007">
    <property type="protein sequence ID" value="MDC3982234.1"/>
    <property type="molecule type" value="Genomic_DNA"/>
</dbReference>